<proteinExistence type="inferred from homology"/>
<dbReference type="PANTHER" id="PTHR42850">
    <property type="entry name" value="METALLOPHOSPHOESTERASE"/>
    <property type="match status" value="1"/>
</dbReference>
<sequence length="242" mass="26313">MLLALLADIHGNLEALSAVLADLDARRPGITASLGDNIGYGPDPEAVLEALARRGIPSVRGNHEWAAVDPARRRGLNAQAREALLRTCELLSPAALARIANYPASMTVAGCRLVHGLPPNDTTSYLFEAGETTLRRAFLRTPERVSFVGHTHMLEGASLRGREVDRFELSVGENPLEATARHIVNVGSVGQPRDGDNRAKYGLYDTETGVLAIRAVAYDFEATARKIIERGLPERYARRLRA</sequence>
<dbReference type="GO" id="GO:0016791">
    <property type="term" value="F:phosphatase activity"/>
    <property type="evidence" value="ECO:0007669"/>
    <property type="project" value="TreeGrafter"/>
</dbReference>
<dbReference type="PIRSF" id="PIRSF000883">
    <property type="entry name" value="Pesterase_MJ0912"/>
    <property type="match status" value="1"/>
</dbReference>
<dbReference type="Proteomes" id="UP000006272">
    <property type="component" value="Unassembled WGS sequence"/>
</dbReference>
<evidence type="ECO:0000313" key="4">
    <source>
        <dbReference type="Proteomes" id="UP000006272"/>
    </source>
</evidence>
<accession>K6FN47</accession>
<dbReference type="InterPro" id="IPR029052">
    <property type="entry name" value="Metallo-depent_PP-like"/>
</dbReference>
<feature type="domain" description="Calcineurin-like phosphoesterase" evidence="2">
    <location>
        <begin position="1"/>
        <end position="208"/>
    </location>
</feature>
<protein>
    <submittedName>
        <fullName evidence="3">Putative phosphoesterase</fullName>
    </submittedName>
</protein>
<name>K6FN47_9BACT</name>
<evidence type="ECO:0000256" key="1">
    <source>
        <dbReference type="ARBA" id="ARBA00008950"/>
    </source>
</evidence>
<dbReference type="SUPFAM" id="SSF56300">
    <property type="entry name" value="Metallo-dependent phosphatases"/>
    <property type="match status" value="1"/>
</dbReference>
<evidence type="ECO:0000313" key="3">
    <source>
        <dbReference type="EMBL" id="EKO39987.1"/>
    </source>
</evidence>
<comment type="caution">
    <text evidence="3">The sequence shown here is derived from an EMBL/GenBank/DDBJ whole genome shotgun (WGS) entry which is preliminary data.</text>
</comment>
<dbReference type="GO" id="GO:0005737">
    <property type="term" value="C:cytoplasm"/>
    <property type="evidence" value="ECO:0007669"/>
    <property type="project" value="TreeGrafter"/>
</dbReference>
<evidence type="ECO:0000259" key="2">
    <source>
        <dbReference type="Pfam" id="PF12850"/>
    </source>
</evidence>
<dbReference type="InterPro" id="IPR050126">
    <property type="entry name" value="Ap4A_hydrolase"/>
</dbReference>
<organism evidence="3 4">
    <name type="scientific">Solidesulfovibrio magneticus str. Maddingley MBC34</name>
    <dbReference type="NCBI Taxonomy" id="1206767"/>
    <lineage>
        <taxon>Bacteria</taxon>
        <taxon>Pseudomonadati</taxon>
        <taxon>Thermodesulfobacteriota</taxon>
        <taxon>Desulfovibrionia</taxon>
        <taxon>Desulfovibrionales</taxon>
        <taxon>Desulfovibrionaceae</taxon>
        <taxon>Solidesulfovibrio</taxon>
    </lineage>
</organism>
<dbReference type="AlphaFoldDB" id="K6FN47"/>
<dbReference type="PANTHER" id="PTHR42850:SF2">
    <property type="entry name" value="BLL5683 PROTEIN"/>
    <property type="match status" value="1"/>
</dbReference>
<dbReference type="PATRIC" id="fig|1206767.3.peg.1277"/>
<dbReference type="CDD" id="cd00838">
    <property type="entry name" value="MPP_superfamily"/>
    <property type="match status" value="1"/>
</dbReference>
<dbReference type="Gene3D" id="3.60.21.10">
    <property type="match status" value="1"/>
</dbReference>
<dbReference type="Pfam" id="PF12850">
    <property type="entry name" value="Metallophos_2"/>
    <property type="match status" value="1"/>
</dbReference>
<dbReference type="InterPro" id="IPR011152">
    <property type="entry name" value="Pesterase_MJ0912"/>
</dbReference>
<gene>
    <name evidence="3" type="ORF">B193_1307</name>
</gene>
<comment type="similarity">
    <text evidence="1">Belongs to the metallophosphoesterase superfamily. YfcE family.</text>
</comment>
<dbReference type="InterPro" id="IPR024654">
    <property type="entry name" value="Calcineurin-like_PHP_lpxH"/>
</dbReference>
<reference evidence="3 4" key="1">
    <citation type="submission" date="2012-07" db="EMBL/GenBank/DDBJ databases">
        <title>Draft genome sequence of Desulfovibrio magneticus str. Maddingley MBC34 obtained from a metagenomic sequence of a methanogenic enrichment isolated from coal-seam formation water in Victoria, Australia.</title>
        <authorList>
            <person name="Greenfield P."/>
            <person name="Hendry P."/>
            <person name="Li D."/>
            <person name="Rosewarne C.P."/>
            <person name="Tran-Dinh N."/>
            <person name="Elbourne L.D.H."/>
            <person name="Paulsen I.T."/>
            <person name="Midgley D.J."/>
        </authorList>
    </citation>
    <scope>NUCLEOTIDE SEQUENCE [LARGE SCALE GENOMIC DNA]</scope>
    <source>
        <strain evidence="4">Maddingley MBC34</strain>
    </source>
</reference>
<dbReference type="EMBL" id="ALAO01000099">
    <property type="protein sequence ID" value="EKO39987.1"/>
    <property type="molecule type" value="Genomic_DNA"/>
</dbReference>